<gene>
    <name evidence="2" type="ORF">WG66_5383</name>
</gene>
<organism evidence="2 3">
    <name type="scientific">Moniliophthora roreri</name>
    <name type="common">Frosty pod rot fungus</name>
    <name type="synonym">Monilia roreri</name>
    <dbReference type="NCBI Taxonomy" id="221103"/>
    <lineage>
        <taxon>Eukaryota</taxon>
        <taxon>Fungi</taxon>
        <taxon>Dikarya</taxon>
        <taxon>Basidiomycota</taxon>
        <taxon>Agaricomycotina</taxon>
        <taxon>Agaricomycetes</taxon>
        <taxon>Agaricomycetidae</taxon>
        <taxon>Agaricales</taxon>
        <taxon>Marasmiineae</taxon>
        <taxon>Marasmiaceae</taxon>
        <taxon>Moniliophthora</taxon>
    </lineage>
</organism>
<dbReference type="EMBL" id="LATX01001398">
    <property type="protein sequence ID" value="KTB42037.1"/>
    <property type="molecule type" value="Genomic_DNA"/>
</dbReference>
<reference evidence="2 3" key="1">
    <citation type="submission" date="2015-12" db="EMBL/GenBank/DDBJ databases">
        <title>Draft genome sequence of Moniliophthora roreri, the causal agent of frosty pod rot of cacao.</title>
        <authorList>
            <person name="Aime M.C."/>
            <person name="Diaz-Valderrama J.R."/>
            <person name="Kijpornyongpan T."/>
            <person name="Phillips-Mora W."/>
        </authorList>
    </citation>
    <scope>NUCLEOTIDE SEQUENCE [LARGE SCALE GENOMIC DNA]</scope>
    <source>
        <strain evidence="2 3">MCA 2952</strain>
    </source>
</reference>
<accession>A0A0W0G0V1</accession>
<evidence type="ECO:0000256" key="1">
    <source>
        <dbReference type="SAM" id="MobiDB-lite"/>
    </source>
</evidence>
<dbReference type="AlphaFoldDB" id="A0A0W0G0V1"/>
<feature type="region of interest" description="Disordered" evidence="1">
    <location>
        <begin position="17"/>
        <end position="38"/>
    </location>
</feature>
<name>A0A0W0G0V1_MONRR</name>
<evidence type="ECO:0000313" key="3">
    <source>
        <dbReference type="Proteomes" id="UP000054988"/>
    </source>
</evidence>
<dbReference type="Proteomes" id="UP000054988">
    <property type="component" value="Unassembled WGS sequence"/>
</dbReference>
<proteinExistence type="predicted"/>
<comment type="caution">
    <text evidence="2">The sequence shown here is derived from an EMBL/GenBank/DDBJ whole genome shotgun (WGS) entry which is preliminary data.</text>
</comment>
<protein>
    <submittedName>
        <fullName evidence="2">Uncharacterized protein</fullName>
    </submittedName>
</protein>
<feature type="non-terminal residue" evidence="2">
    <location>
        <position position="1"/>
    </location>
</feature>
<evidence type="ECO:0000313" key="2">
    <source>
        <dbReference type="EMBL" id="KTB42037.1"/>
    </source>
</evidence>
<sequence>TNFYKELSAGTPLAKTLSVSQSDTHTGHTSSAQGSFLV</sequence>